<dbReference type="EMBL" id="JAOPHQ010000078">
    <property type="protein sequence ID" value="KAK0155841.1"/>
    <property type="molecule type" value="Genomic_DNA"/>
</dbReference>
<name>A0AA47P9A4_MERPO</name>
<feature type="compositionally biased region" description="Basic and acidic residues" evidence="1">
    <location>
        <begin position="85"/>
        <end position="105"/>
    </location>
</feature>
<evidence type="ECO:0000313" key="3">
    <source>
        <dbReference type="EMBL" id="KAK0155841.1"/>
    </source>
</evidence>
<feature type="transmembrane region" description="Helical" evidence="2">
    <location>
        <begin position="19"/>
        <end position="39"/>
    </location>
</feature>
<keyword evidence="2" id="KW-1133">Transmembrane helix</keyword>
<feature type="region of interest" description="Disordered" evidence="1">
    <location>
        <begin position="75"/>
        <end position="105"/>
    </location>
</feature>
<reference evidence="3" key="1">
    <citation type="journal article" date="2023" name="Front. Mar. Sci.">
        <title>A new Merluccius polli reference genome to investigate the effects of global change in West African waters.</title>
        <authorList>
            <person name="Mateo J.L."/>
            <person name="Blanco-Fernandez C."/>
            <person name="Garcia-Vazquez E."/>
            <person name="Machado-Schiaffino G."/>
        </authorList>
    </citation>
    <scope>NUCLEOTIDE SEQUENCE</scope>
    <source>
        <strain evidence="3">C29</strain>
        <tissue evidence="3">Fin</tissue>
    </source>
</reference>
<proteinExistence type="predicted"/>
<evidence type="ECO:0000256" key="1">
    <source>
        <dbReference type="SAM" id="MobiDB-lite"/>
    </source>
</evidence>
<evidence type="ECO:0000256" key="2">
    <source>
        <dbReference type="SAM" id="Phobius"/>
    </source>
</evidence>
<evidence type="ECO:0000313" key="4">
    <source>
        <dbReference type="Proteomes" id="UP001174136"/>
    </source>
</evidence>
<dbReference type="Proteomes" id="UP001174136">
    <property type="component" value="Unassembled WGS sequence"/>
</dbReference>
<protein>
    <submittedName>
        <fullName evidence="3">Uncharacterized protein</fullName>
    </submittedName>
</protein>
<dbReference type="AlphaFoldDB" id="A0AA47P9A4"/>
<keyword evidence="2" id="KW-0472">Membrane</keyword>
<sequence length="105" mass="11530">MAPTCGTAPEGLRTAETGYVLLVILMIAIVVLCWILVALRRKSRYPVLLMEPPGTFEMNNMEGLKGLLSLELPPSSSCLPLDTEQTDKKGDQSDDVSLHITEEEQ</sequence>
<comment type="caution">
    <text evidence="3">The sequence shown here is derived from an EMBL/GenBank/DDBJ whole genome shotgun (WGS) entry which is preliminary data.</text>
</comment>
<gene>
    <name evidence="3" type="ORF">N1851_001648</name>
</gene>
<organism evidence="3 4">
    <name type="scientific">Merluccius polli</name>
    <name type="common">Benguela hake</name>
    <name type="synonym">Merluccius cadenati</name>
    <dbReference type="NCBI Taxonomy" id="89951"/>
    <lineage>
        <taxon>Eukaryota</taxon>
        <taxon>Metazoa</taxon>
        <taxon>Chordata</taxon>
        <taxon>Craniata</taxon>
        <taxon>Vertebrata</taxon>
        <taxon>Euteleostomi</taxon>
        <taxon>Actinopterygii</taxon>
        <taxon>Neopterygii</taxon>
        <taxon>Teleostei</taxon>
        <taxon>Neoteleostei</taxon>
        <taxon>Acanthomorphata</taxon>
        <taxon>Zeiogadaria</taxon>
        <taxon>Gadariae</taxon>
        <taxon>Gadiformes</taxon>
        <taxon>Gadoidei</taxon>
        <taxon>Merlucciidae</taxon>
        <taxon>Merluccius</taxon>
    </lineage>
</organism>
<keyword evidence="2" id="KW-0812">Transmembrane</keyword>
<keyword evidence="4" id="KW-1185">Reference proteome</keyword>
<accession>A0AA47P9A4</accession>